<name>A0A3N1XZB4_9FIRM</name>
<comment type="similarity">
    <text evidence="1">Belongs to the plasmid mobilization pre family.</text>
</comment>
<evidence type="ECO:0000256" key="1">
    <source>
        <dbReference type="ARBA" id="ARBA00010657"/>
    </source>
</evidence>
<dbReference type="EMBL" id="RJVG01000001">
    <property type="protein sequence ID" value="ROR31618.1"/>
    <property type="molecule type" value="Genomic_DNA"/>
</dbReference>
<dbReference type="Proteomes" id="UP000273083">
    <property type="component" value="Unassembled WGS sequence"/>
</dbReference>
<evidence type="ECO:0000313" key="3">
    <source>
        <dbReference type="EMBL" id="ROR31618.1"/>
    </source>
</evidence>
<dbReference type="AlphaFoldDB" id="A0A3N1XZB4"/>
<feature type="coiled-coil region" evidence="2">
    <location>
        <begin position="220"/>
        <end position="289"/>
    </location>
</feature>
<evidence type="ECO:0000256" key="2">
    <source>
        <dbReference type="SAM" id="Coils"/>
    </source>
</evidence>
<accession>A0A3N1XZB4</accession>
<keyword evidence="2" id="KW-0175">Coiled coil</keyword>
<dbReference type="RefSeq" id="WP_123607713.1">
    <property type="nucleotide sequence ID" value="NZ_RJVG01000001.1"/>
</dbReference>
<dbReference type="InterPro" id="IPR001668">
    <property type="entry name" value="Mob_Pre"/>
</dbReference>
<reference evidence="3 4" key="1">
    <citation type="submission" date="2018-11" db="EMBL/GenBank/DDBJ databases">
        <title>Genomic Encyclopedia of Type Strains, Phase IV (KMG-IV): sequencing the most valuable type-strain genomes for metagenomic binning, comparative biology and taxonomic classification.</title>
        <authorList>
            <person name="Goeker M."/>
        </authorList>
    </citation>
    <scope>NUCLEOTIDE SEQUENCE [LARGE SCALE GENOMIC DNA]</scope>
    <source>
        <strain evidence="3 4">DSM 26537</strain>
    </source>
</reference>
<dbReference type="Gene3D" id="3.30.930.30">
    <property type="match status" value="1"/>
</dbReference>
<dbReference type="GO" id="GO:0003677">
    <property type="term" value="F:DNA binding"/>
    <property type="evidence" value="ECO:0007669"/>
    <property type="project" value="InterPro"/>
</dbReference>
<comment type="caution">
    <text evidence="3">The sequence shown here is derived from an EMBL/GenBank/DDBJ whole genome shotgun (WGS) entry which is preliminary data.</text>
</comment>
<dbReference type="CDD" id="cd17242">
    <property type="entry name" value="MobM_relaxase"/>
    <property type="match status" value="1"/>
</dbReference>
<gene>
    <name evidence="3" type="ORF">EDD66_101235</name>
</gene>
<dbReference type="GO" id="GO:0006310">
    <property type="term" value="P:DNA recombination"/>
    <property type="evidence" value="ECO:0007669"/>
    <property type="project" value="InterPro"/>
</dbReference>
<organism evidence="3 4">
    <name type="scientific">Mobilisporobacter senegalensis</name>
    <dbReference type="NCBI Taxonomy" id="1329262"/>
    <lineage>
        <taxon>Bacteria</taxon>
        <taxon>Bacillati</taxon>
        <taxon>Bacillota</taxon>
        <taxon>Clostridia</taxon>
        <taxon>Lachnospirales</taxon>
        <taxon>Lachnospiraceae</taxon>
        <taxon>Mobilisporobacter</taxon>
    </lineage>
</organism>
<feature type="coiled-coil region" evidence="2">
    <location>
        <begin position="350"/>
        <end position="377"/>
    </location>
</feature>
<keyword evidence="4" id="KW-1185">Reference proteome</keyword>
<evidence type="ECO:0000313" key="4">
    <source>
        <dbReference type="Proteomes" id="UP000273083"/>
    </source>
</evidence>
<dbReference type="OrthoDB" id="9800759at2"/>
<sequence>MERTISIMNGEGSLNHNNRTFTADNVDSSRTALNVTFINDNIKTVYHELFDQALKSYNDKQTRKDRQIKNYYEKISRSKQEKTFHEIVIQIGNKDDMNARDWKGETARNILSEYYHGFQKRNPNLRVFNAVIHMDEETPHLHVDYVPFIAESTRGLTTRVSLKGALAKQGFVGSSRQDTEWHRWVEAEKRELAAVMERYGVKWKQLGTHNQHLSVYDYKKQERIKEVEALEKQVDSTEEEFLKTNKLLGKSKHELENLETIKTMTQLENEALVDKNNQLNKEFAAINTKFMAMSEAVASVDSIMYEIDNGREYQIEQPTALMSAKNYKEKIVDPFIKKLKQLVRTVYGKYADLKVKIRRLEFEMETISENVADLRRQIKEKDACISTLQVKADNFDKIAEYLTPEQIDEMIKAVEEIRRMHKQQREMNKYYEEWRKGR</sequence>
<dbReference type="Pfam" id="PF01076">
    <property type="entry name" value="Mob_Pre"/>
    <property type="match status" value="1"/>
</dbReference>
<proteinExistence type="inferred from homology"/>
<protein>
    <submittedName>
        <fullName evidence="3">Plasmid recombination enzyme</fullName>
    </submittedName>
</protein>